<sequence length="188" mass="21029">MIAQQDAEAELLERSRSGDREAFAELYRRHSGAALAFARSLPHVHDADDLAADAFLQVFKALCKGLGPDTSFRSYLLSVVGNAANRRHHRMAQEVLVDTFSRYDTAEPRPQIPDRVADRCHLADLLAELPVRTRAVLWFSAVEGRSAKDVAEQFGMTANAVSALLYRTRFRLHRLDRNHCQGASRGRG</sequence>
<proteinExistence type="inferred from homology"/>
<dbReference type="Gene3D" id="1.10.1740.10">
    <property type="match status" value="1"/>
</dbReference>
<accession>A0ABW0ZC36</accession>
<comment type="similarity">
    <text evidence="1">Belongs to the sigma-70 factor family. ECF subfamily.</text>
</comment>
<evidence type="ECO:0000256" key="3">
    <source>
        <dbReference type="ARBA" id="ARBA00023082"/>
    </source>
</evidence>
<evidence type="ECO:0000256" key="2">
    <source>
        <dbReference type="ARBA" id="ARBA00023015"/>
    </source>
</evidence>
<dbReference type="Proteomes" id="UP001596083">
    <property type="component" value="Unassembled WGS sequence"/>
</dbReference>
<dbReference type="Pfam" id="PF04542">
    <property type="entry name" value="Sigma70_r2"/>
    <property type="match status" value="1"/>
</dbReference>
<evidence type="ECO:0000256" key="4">
    <source>
        <dbReference type="ARBA" id="ARBA00023125"/>
    </source>
</evidence>
<evidence type="ECO:0000256" key="5">
    <source>
        <dbReference type="ARBA" id="ARBA00023163"/>
    </source>
</evidence>
<dbReference type="PANTHER" id="PTHR43133">
    <property type="entry name" value="RNA POLYMERASE ECF-TYPE SIGMA FACTO"/>
    <property type="match status" value="1"/>
</dbReference>
<evidence type="ECO:0000259" key="7">
    <source>
        <dbReference type="Pfam" id="PF08281"/>
    </source>
</evidence>
<keyword evidence="5" id="KW-0804">Transcription</keyword>
<evidence type="ECO:0000256" key="1">
    <source>
        <dbReference type="ARBA" id="ARBA00010641"/>
    </source>
</evidence>
<dbReference type="InterPro" id="IPR007627">
    <property type="entry name" value="RNA_pol_sigma70_r2"/>
</dbReference>
<evidence type="ECO:0000259" key="6">
    <source>
        <dbReference type="Pfam" id="PF04542"/>
    </source>
</evidence>
<reference evidence="9" key="1">
    <citation type="journal article" date="2019" name="Int. J. Syst. Evol. Microbiol.">
        <title>The Global Catalogue of Microorganisms (GCM) 10K type strain sequencing project: providing services to taxonomists for standard genome sequencing and annotation.</title>
        <authorList>
            <consortium name="The Broad Institute Genomics Platform"/>
            <consortium name="The Broad Institute Genome Sequencing Center for Infectious Disease"/>
            <person name="Wu L."/>
            <person name="Ma J."/>
        </authorList>
    </citation>
    <scope>NUCLEOTIDE SEQUENCE [LARGE SCALE GENOMIC DNA]</scope>
    <source>
        <strain evidence="9">CGMCC 4.7304</strain>
    </source>
</reference>
<dbReference type="Gene3D" id="1.10.10.10">
    <property type="entry name" value="Winged helix-like DNA-binding domain superfamily/Winged helix DNA-binding domain"/>
    <property type="match status" value="1"/>
</dbReference>
<keyword evidence="4" id="KW-0238">DNA-binding</keyword>
<dbReference type="PANTHER" id="PTHR43133:SF8">
    <property type="entry name" value="RNA POLYMERASE SIGMA FACTOR HI_1459-RELATED"/>
    <property type="match status" value="1"/>
</dbReference>
<dbReference type="EMBL" id="JBHSPB010000029">
    <property type="protein sequence ID" value="MFC5724518.1"/>
    <property type="molecule type" value="Genomic_DNA"/>
</dbReference>
<dbReference type="SUPFAM" id="SSF88946">
    <property type="entry name" value="Sigma2 domain of RNA polymerase sigma factors"/>
    <property type="match status" value="1"/>
</dbReference>
<evidence type="ECO:0000313" key="9">
    <source>
        <dbReference type="Proteomes" id="UP001596083"/>
    </source>
</evidence>
<gene>
    <name evidence="8" type="ORF">ACFP1Z_30620</name>
</gene>
<dbReference type="InterPro" id="IPR013249">
    <property type="entry name" value="RNA_pol_sigma70_r4_t2"/>
</dbReference>
<dbReference type="RefSeq" id="WP_390320979.1">
    <property type="nucleotide sequence ID" value="NZ_JBHSPB010000029.1"/>
</dbReference>
<keyword evidence="3" id="KW-0731">Sigma factor</keyword>
<dbReference type="InterPro" id="IPR039425">
    <property type="entry name" value="RNA_pol_sigma-70-like"/>
</dbReference>
<feature type="domain" description="RNA polymerase sigma factor 70 region 4 type 2" evidence="7">
    <location>
        <begin position="123"/>
        <end position="169"/>
    </location>
</feature>
<keyword evidence="9" id="KW-1185">Reference proteome</keyword>
<comment type="caution">
    <text evidence="8">The sequence shown here is derived from an EMBL/GenBank/DDBJ whole genome shotgun (WGS) entry which is preliminary data.</text>
</comment>
<organism evidence="8 9">
    <name type="scientific">Streptomyces gamaensis</name>
    <dbReference type="NCBI Taxonomy" id="1763542"/>
    <lineage>
        <taxon>Bacteria</taxon>
        <taxon>Bacillati</taxon>
        <taxon>Actinomycetota</taxon>
        <taxon>Actinomycetes</taxon>
        <taxon>Kitasatosporales</taxon>
        <taxon>Streptomycetaceae</taxon>
        <taxon>Streptomyces</taxon>
    </lineage>
</organism>
<feature type="domain" description="RNA polymerase sigma-70 region 2" evidence="6">
    <location>
        <begin position="26"/>
        <end position="88"/>
    </location>
</feature>
<dbReference type="NCBIfam" id="TIGR02937">
    <property type="entry name" value="sigma70-ECF"/>
    <property type="match status" value="1"/>
</dbReference>
<dbReference type="Pfam" id="PF08281">
    <property type="entry name" value="Sigma70_r4_2"/>
    <property type="match status" value="1"/>
</dbReference>
<dbReference type="InterPro" id="IPR036388">
    <property type="entry name" value="WH-like_DNA-bd_sf"/>
</dbReference>
<dbReference type="SUPFAM" id="SSF88659">
    <property type="entry name" value="Sigma3 and sigma4 domains of RNA polymerase sigma factors"/>
    <property type="match status" value="1"/>
</dbReference>
<evidence type="ECO:0000313" key="8">
    <source>
        <dbReference type="EMBL" id="MFC5724518.1"/>
    </source>
</evidence>
<keyword evidence="2" id="KW-0805">Transcription regulation</keyword>
<dbReference type="InterPro" id="IPR013324">
    <property type="entry name" value="RNA_pol_sigma_r3/r4-like"/>
</dbReference>
<protein>
    <submittedName>
        <fullName evidence="8">RNA polymerase sigma factor</fullName>
    </submittedName>
</protein>
<dbReference type="InterPro" id="IPR013325">
    <property type="entry name" value="RNA_pol_sigma_r2"/>
</dbReference>
<name>A0ABW0ZC36_9ACTN</name>
<dbReference type="InterPro" id="IPR014284">
    <property type="entry name" value="RNA_pol_sigma-70_dom"/>
</dbReference>